<proteinExistence type="predicted"/>
<gene>
    <name evidence="2" type="ORF">FOB72_24620</name>
</gene>
<evidence type="ECO:0000313" key="2">
    <source>
        <dbReference type="EMBL" id="QET05216.1"/>
    </source>
</evidence>
<dbReference type="OrthoDB" id="256753at2"/>
<dbReference type="Proteomes" id="UP000322822">
    <property type="component" value="Chromosome 2"/>
</dbReference>
<dbReference type="RefSeq" id="WP_150375273.1">
    <property type="nucleotide sequence ID" value="NZ_CP044067.1"/>
</dbReference>
<feature type="domain" description="Zinc-ribbon" evidence="1">
    <location>
        <begin position="4"/>
        <end position="96"/>
    </location>
</feature>
<reference evidence="2 3" key="1">
    <citation type="submission" date="2019-09" db="EMBL/GenBank/DDBJ databases">
        <title>FDA dAtabase for Regulatory Grade micrObial Sequences (FDA-ARGOS): Supporting development and validation of Infectious Disease Dx tests.</title>
        <authorList>
            <person name="Sciortino C."/>
            <person name="Tallon L."/>
            <person name="Sadzewicz L."/>
            <person name="Vavikolanu K."/>
            <person name="Mehta A."/>
            <person name="Aluvathingal J."/>
            <person name="Nadendla S."/>
            <person name="Nandy P."/>
            <person name="Geyer C."/>
            <person name="Yan Y."/>
            <person name="Sichtig H."/>
        </authorList>
    </citation>
    <scope>NUCLEOTIDE SEQUENCE [LARGE SCALE GENOMIC DNA]</scope>
    <source>
        <strain evidence="2 3">FDAARGOS_664</strain>
    </source>
</reference>
<protein>
    <recommendedName>
        <fullName evidence="1">Zinc-ribbon domain-containing protein</fullName>
    </recommendedName>
</protein>
<dbReference type="EMBL" id="CP044067">
    <property type="protein sequence ID" value="QET05216.1"/>
    <property type="molecule type" value="Genomic_DNA"/>
</dbReference>
<sequence>MKTFHCTHCQSLVFFESFVCNRCHALLGYVPRDGEICAFEGGDAEGWKKLPDASGQRFKRCANFAQEAVCNWMVPADDPNPFCESCRLTRVIPSLAKPDNRLYWYRLEQAKRRLLYSLFALRLPTRFNADGGALTFQFLEDLSVTEPIMTGHHNGSIVVNVKEANDVERETTRAWAGESYRTLLGHLRHESGHFYFQQLVARTRRIGPFRKLFGDERADYAAAQKHYYEAGPPADHADRFISAYAAMHPFEDWAETWAHYLHMVDTLDTANWCGLTLQPPARQDPGTTDRTPVGRSDFQGLMARWQPLTYAMNSLNRSLGVPDAYPFSLSPAAVDKLHFVHRVIAATGRRHAV</sequence>
<dbReference type="Pfam" id="PF15887">
    <property type="entry name" value="Peptidase_Mx"/>
    <property type="match status" value="1"/>
</dbReference>
<dbReference type="InterPro" id="IPR011201">
    <property type="entry name" value="Zinc-ribbon_6_bact"/>
</dbReference>
<dbReference type="Gene3D" id="3.40.390.70">
    <property type="match status" value="1"/>
</dbReference>
<dbReference type="InterPro" id="IPR031321">
    <property type="entry name" value="UCP012641"/>
</dbReference>
<evidence type="ECO:0000259" key="1">
    <source>
        <dbReference type="Pfam" id="PF10005"/>
    </source>
</evidence>
<evidence type="ECO:0000313" key="3">
    <source>
        <dbReference type="Proteomes" id="UP000322822"/>
    </source>
</evidence>
<dbReference type="PIRSF" id="PIRSF012641">
    <property type="entry name" value="UCP012641"/>
    <property type="match status" value="1"/>
</dbReference>
<accession>A0A5P2HB37</accession>
<name>A0A5P2HB37_9BURK</name>
<dbReference type="AlphaFoldDB" id="A0A5P2HB37"/>
<organism evidence="2 3">
    <name type="scientific">Cupriavidus pauculus</name>
    <dbReference type="NCBI Taxonomy" id="82633"/>
    <lineage>
        <taxon>Bacteria</taxon>
        <taxon>Pseudomonadati</taxon>
        <taxon>Pseudomonadota</taxon>
        <taxon>Betaproteobacteria</taxon>
        <taxon>Burkholderiales</taxon>
        <taxon>Burkholderiaceae</taxon>
        <taxon>Cupriavidus</taxon>
    </lineage>
</organism>
<dbReference type="Pfam" id="PF10005">
    <property type="entry name" value="Zn_ribbon_DZR_6"/>
    <property type="match status" value="1"/>
</dbReference>